<evidence type="ECO:0000256" key="10">
    <source>
        <dbReference type="ARBA" id="ARBA00048048"/>
    </source>
</evidence>
<evidence type="ECO:0000256" key="5">
    <source>
        <dbReference type="ARBA" id="ARBA00023136"/>
    </source>
</evidence>
<evidence type="ECO:0000256" key="8">
    <source>
        <dbReference type="ARBA" id="ARBA00023315"/>
    </source>
</evidence>
<evidence type="ECO:0000313" key="14">
    <source>
        <dbReference type="Proteomes" id="UP001302812"/>
    </source>
</evidence>
<dbReference type="GO" id="GO:0006612">
    <property type="term" value="P:protein targeting to membrane"/>
    <property type="evidence" value="ECO:0007669"/>
    <property type="project" value="TreeGrafter"/>
</dbReference>
<evidence type="ECO:0000256" key="1">
    <source>
        <dbReference type="ARBA" id="ARBA00004141"/>
    </source>
</evidence>
<keyword evidence="7" id="KW-0449">Lipoprotein</keyword>
<comment type="subcellular location">
    <subcellularLocation>
        <location evidence="1">Membrane</location>
        <topology evidence="1">Multi-pass membrane protein</topology>
    </subcellularLocation>
</comment>
<keyword evidence="6" id="KW-0564">Palmitate</keyword>
<evidence type="ECO:0000259" key="12">
    <source>
        <dbReference type="Pfam" id="PF01529"/>
    </source>
</evidence>
<evidence type="ECO:0000256" key="11">
    <source>
        <dbReference type="RuleBase" id="RU079119"/>
    </source>
</evidence>
<keyword evidence="14" id="KW-1185">Reference proteome</keyword>
<dbReference type="GO" id="GO:0019706">
    <property type="term" value="F:protein-cysteine S-palmitoyltransferase activity"/>
    <property type="evidence" value="ECO:0007669"/>
    <property type="project" value="UniProtKB-EC"/>
</dbReference>
<keyword evidence="4 11" id="KW-1133">Transmembrane helix</keyword>
<dbReference type="PROSITE" id="PS50216">
    <property type="entry name" value="DHHC"/>
    <property type="match status" value="1"/>
</dbReference>
<dbReference type="RefSeq" id="XP_064675201.1">
    <property type="nucleotide sequence ID" value="XM_064810797.1"/>
</dbReference>
<evidence type="ECO:0000256" key="4">
    <source>
        <dbReference type="ARBA" id="ARBA00022989"/>
    </source>
</evidence>
<comment type="catalytic activity">
    <reaction evidence="10 11">
        <text>L-cysteinyl-[protein] + hexadecanoyl-CoA = S-hexadecanoyl-L-cysteinyl-[protein] + CoA</text>
        <dbReference type="Rhea" id="RHEA:36683"/>
        <dbReference type="Rhea" id="RHEA-COMP:10131"/>
        <dbReference type="Rhea" id="RHEA-COMP:11032"/>
        <dbReference type="ChEBI" id="CHEBI:29950"/>
        <dbReference type="ChEBI" id="CHEBI:57287"/>
        <dbReference type="ChEBI" id="CHEBI:57379"/>
        <dbReference type="ChEBI" id="CHEBI:74151"/>
        <dbReference type="EC" id="2.3.1.225"/>
    </reaction>
</comment>
<comment type="domain">
    <text evidence="11">The DHHC domain is required for palmitoyltransferase activity.</text>
</comment>
<gene>
    <name evidence="13" type="ORF">N656DRAFT_699604</name>
</gene>
<name>A0AAN6TP77_9PEZI</name>
<proteinExistence type="inferred from homology"/>
<dbReference type="PANTHER" id="PTHR22883">
    <property type="entry name" value="ZINC FINGER DHHC DOMAIN CONTAINING PROTEIN"/>
    <property type="match status" value="1"/>
</dbReference>
<feature type="transmembrane region" description="Helical" evidence="11">
    <location>
        <begin position="190"/>
        <end position="209"/>
    </location>
</feature>
<reference evidence="13" key="1">
    <citation type="journal article" date="2023" name="Mol. Phylogenet. Evol.">
        <title>Genome-scale phylogeny and comparative genomics of the fungal order Sordariales.</title>
        <authorList>
            <person name="Hensen N."/>
            <person name="Bonometti L."/>
            <person name="Westerberg I."/>
            <person name="Brannstrom I.O."/>
            <person name="Guillou S."/>
            <person name="Cros-Aarteil S."/>
            <person name="Calhoun S."/>
            <person name="Haridas S."/>
            <person name="Kuo A."/>
            <person name="Mondo S."/>
            <person name="Pangilinan J."/>
            <person name="Riley R."/>
            <person name="LaButti K."/>
            <person name="Andreopoulos B."/>
            <person name="Lipzen A."/>
            <person name="Chen C."/>
            <person name="Yan M."/>
            <person name="Daum C."/>
            <person name="Ng V."/>
            <person name="Clum A."/>
            <person name="Steindorff A."/>
            <person name="Ohm R.A."/>
            <person name="Martin F."/>
            <person name="Silar P."/>
            <person name="Natvig D.O."/>
            <person name="Lalanne C."/>
            <person name="Gautier V."/>
            <person name="Ament-Velasquez S.L."/>
            <person name="Kruys A."/>
            <person name="Hutchinson M.I."/>
            <person name="Powell A.J."/>
            <person name="Barry K."/>
            <person name="Miller A.N."/>
            <person name="Grigoriev I.V."/>
            <person name="Debuchy R."/>
            <person name="Gladieux P."/>
            <person name="Hiltunen Thoren M."/>
            <person name="Johannesson H."/>
        </authorList>
    </citation>
    <scope>NUCLEOTIDE SEQUENCE</scope>
    <source>
        <strain evidence="13">CBS 508.74</strain>
    </source>
</reference>
<dbReference type="GeneID" id="89934922"/>
<keyword evidence="5 11" id="KW-0472">Membrane</keyword>
<keyword evidence="8 11" id="KW-0012">Acyltransferase</keyword>
<feature type="transmembrane region" description="Helical" evidence="11">
    <location>
        <begin position="221"/>
        <end position="242"/>
    </location>
</feature>
<dbReference type="PANTHER" id="PTHR22883:SF23">
    <property type="entry name" value="PALMITOYLTRANSFERASE ZDHHC6"/>
    <property type="match status" value="1"/>
</dbReference>
<feature type="transmembrane region" description="Helical" evidence="11">
    <location>
        <begin position="12"/>
        <end position="31"/>
    </location>
</feature>
<sequence>MVSARRADTRWVTRLIPVFLAGCVGLVTYVIVKRICLDYLSASENRPGTAISLLVLYLVFFALMLLCYFRTFFVIQFNPGVTPLGPKAIEQERNGKGKRRRERDLEASVRYEARPDDNPDSPGLEAFYSKDVFVCDTDGRPRWCSSCCNWKIDRAHHCSELERCVKKMDHYCPWVGGIVAETSFKFFVQFTFYATLYYIVVIVTAVIYIESNARNEASIDGFAVAVLAISALFGLFTFTMTATSVRYILVNFTTVDYVKSKTLVHQLAIRVPRGTPSCQDYPVITYPLPKPVPGQAAASESSCSRDQLATRSFAIVKTEMGENPWDLGFYRNWISVMGDNIIDWLLPFTLSPCVSYESNESFYEMGPLVQRLRARFHLPELSDELQKSEMGEREAEVIHGV</sequence>
<keyword evidence="3 11" id="KW-0812">Transmembrane</keyword>
<dbReference type="AlphaFoldDB" id="A0AAN6TP77"/>
<feature type="domain" description="Palmitoyltransferase DHHC" evidence="12">
    <location>
        <begin position="140"/>
        <end position="260"/>
    </location>
</feature>
<evidence type="ECO:0000313" key="13">
    <source>
        <dbReference type="EMBL" id="KAK4117631.1"/>
    </source>
</evidence>
<dbReference type="EC" id="2.3.1.225" evidence="11"/>
<dbReference type="EMBL" id="MU853332">
    <property type="protein sequence ID" value="KAK4117631.1"/>
    <property type="molecule type" value="Genomic_DNA"/>
</dbReference>
<evidence type="ECO:0000256" key="2">
    <source>
        <dbReference type="ARBA" id="ARBA00022679"/>
    </source>
</evidence>
<dbReference type="GO" id="GO:0016020">
    <property type="term" value="C:membrane"/>
    <property type="evidence" value="ECO:0007669"/>
    <property type="project" value="UniProtKB-SubCell"/>
</dbReference>
<dbReference type="InterPro" id="IPR039859">
    <property type="entry name" value="PFA4/ZDH16/20/ERF2-like"/>
</dbReference>
<protein>
    <recommendedName>
        <fullName evidence="11">Palmitoyltransferase</fullName>
        <ecNumber evidence="11">2.3.1.225</ecNumber>
    </recommendedName>
</protein>
<comment type="caution">
    <text evidence="13">The sequence shown here is derived from an EMBL/GenBank/DDBJ whole genome shotgun (WGS) entry which is preliminary data.</text>
</comment>
<dbReference type="Pfam" id="PF01529">
    <property type="entry name" value="DHHC"/>
    <property type="match status" value="1"/>
</dbReference>
<evidence type="ECO:0000256" key="7">
    <source>
        <dbReference type="ARBA" id="ARBA00023288"/>
    </source>
</evidence>
<organism evidence="13 14">
    <name type="scientific">Canariomyces notabilis</name>
    <dbReference type="NCBI Taxonomy" id="2074819"/>
    <lineage>
        <taxon>Eukaryota</taxon>
        <taxon>Fungi</taxon>
        <taxon>Dikarya</taxon>
        <taxon>Ascomycota</taxon>
        <taxon>Pezizomycotina</taxon>
        <taxon>Sordariomycetes</taxon>
        <taxon>Sordariomycetidae</taxon>
        <taxon>Sordariales</taxon>
        <taxon>Chaetomiaceae</taxon>
        <taxon>Canariomyces</taxon>
    </lineage>
</organism>
<evidence type="ECO:0000256" key="6">
    <source>
        <dbReference type="ARBA" id="ARBA00023139"/>
    </source>
</evidence>
<evidence type="ECO:0000256" key="9">
    <source>
        <dbReference type="ARBA" id="ARBA00038298"/>
    </source>
</evidence>
<reference evidence="13" key="2">
    <citation type="submission" date="2023-05" db="EMBL/GenBank/DDBJ databases">
        <authorList>
            <consortium name="Lawrence Berkeley National Laboratory"/>
            <person name="Steindorff A."/>
            <person name="Hensen N."/>
            <person name="Bonometti L."/>
            <person name="Westerberg I."/>
            <person name="Brannstrom I.O."/>
            <person name="Guillou S."/>
            <person name="Cros-Aarteil S."/>
            <person name="Calhoun S."/>
            <person name="Haridas S."/>
            <person name="Kuo A."/>
            <person name="Mondo S."/>
            <person name="Pangilinan J."/>
            <person name="Riley R."/>
            <person name="Labutti K."/>
            <person name="Andreopoulos B."/>
            <person name="Lipzen A."/>
            <person name="Chen C."/>
            <person name="Yanf M."/>
            <person name="Daum C."/>
            <person name="Ng V."/>
            <person name="Clum A."/>
            <person name="Ohm R."/>
            <person name="Martin F."/>
            <person name="Silar P."/>
            <person name="Natvig D."/>
            <person name="Lalanne C."/>
            <person name="Gautier V."/>
            <person name="Ament-Velasquez S.L."/>
            <person name="Kruys A."/>
            <person name="Hutchinson M.I."/>
            <person name="Powell A.J."/>
            <person name="Barry K."/>
            <person name="Miller A.N."/>
            <person name="Grigoriev I.V."/>
            <person name="Debuchy R."/>
            <person name="Gladieux P."/>
            <person name="Thoren M.H."/>
            <person name="Johannesson H."/>
        </authorList>
    </citation>
    <scope>NUCLEOTIDE SEQUENCE</scope>
    <source>
        <strain evidence="13">CBS 508.74</strain>
    </source>
</reference>
<accession>A0AAN6TP77</accession>
<dbReference type="GO" id="GO:0005783">
    <property type="term" value="C:endoplasmic reticulum"/>
    <property type="evidence" value="ECO:0007669"/>
    <property type="project" value="TreeGrafter"/>
</dbReference>
<feature type="transmembrane region" description="Helical" evidence="11">
    <location>
        <begin position="51"/>
        <end position="69"/>
    </location>
</feature>
<evidence type="ECO:0000256" key="3">
    <source>
        <dbReference type="ARBA" id="ARBA00022692"/>
    </source>
</evidence>
<dbReference type="InterPro" id="IPR001594">
    <property type="entry name" value="Palmitoyltrfase_DHHC"/>
</dbReference>
<dbReference type="GO" id="GO:0005794">
    <property type="term" value="C:Golgi apparatus"/>
    <property type="evidence" value="ECO:0007669"/>
    <property type="project" value="TreeGrafter"/>
</dbReference>
<comment type="similarity">
    <text evidence="9">Belongs to the DHHC palmitoyltransferase family. PFA5 subfamily.</text>
</comment>
<dbReference type="Proteomes" id="UP001302812">
    <property type="component" value="Unassembled WGS sequence"/>
</dbReference>
<keyword evidence="2 11" id="KW-0808">Transferase</keyword>